<accession>A0A840PNL6</accession>
<evidence type="ECO:0000313" key="1">
    <source>
        <dbReference type="EMBL" id="MBB5148089.1"/>
    </source>
</evidence>
<name>A0A840PNL6_URETH</name>
<comment type="caution">
    <text evidence="1">The sequence shown here is derived from an EMBL/GenBank/DDBJ whole genome shotgun (WGS) entry which is preliminary data.</text>
</comment>
<protein>
    <submittedName>
        <fullName evidence="1">Uncharacterized protein</fullName>
    </submittedName>
</protein>
<dbReference type="InterPro" id="IPR017853">
    <property type="entry name" value="GH"/>
</dbReference>
<keyword evidence="2" id="KW-1185">Reference proteome</keyword>
<dbReference type="Gene3D" id="3.20.20.80">
    <property type="entry name" value="Glycosidases"/>
    <property type="match status" value="1"/>
</dbReference>
<sequence length="663" mass="78511">MDIRKETTITTPFYIDNKTIYQKRADGNQEFVIRGVEMDSSYGPKRATDFAIDEETYLRWFEQIQQMGANTIRVSTILDDNFYKAFYEYNKDRKQPLFLLQGIRVATDEFKTKRNKDYFDFYQTLLKDGRDVIDIIHGKKVILTNKHKGSGFYFYDISPWVVGILIGDEWDQDTISYLNHTLDKEPAFIGEYVTTTEQSTNFEIMMAKVIENIVRYESKKYHSQRPISVNSTFLMDPFQYQEHYAVQIEKKNAFNIDRIKPTAQMKAGLFASYAYEDFDFSLLPLIDSSELKSFSDVKNYFELLNRVHEVPVIISSIGYPSDSYFHNTKKQEHEIVEKLKMFDSLGYNGNVIRSWQDVWDRRAFETSYAVDLQQINEWHDPLTSTQHFGLIGFKPYRGEVLMQVDGNDDDWQDVVESFQNETTKVLMTRDHAFLYFWLEDPAITNDQPFYIGLDLHPELGSKTPLLFDITFDRNIDFLIVVNPLAGARVYVHERYQGVRQNFLELTNGRNPYFYYPDKDSNNYEIVKYLKRNKKILTEEELLLKQRRIYHYYFKDMELLKLFNGQQTEQSDLAVGDGRIEIRIPYQLLNIYDPLKFTIHDDYYQHYGVEPLQIDRLYLAIGNGKFTNPKSTEIYVEPLKQLDRVKEYIKPSYYAVQNYWKGED</sequence>
<proteinExistence type="predicted"/>
<dbReference type="EMBL" id="JACHGZ010000003">
    <property type="protein sequence ID" value="MBB5148089.1"/>
    <property type="molecule type" value="Genomic_DNA"/>
</dbReference>
<organism evidence="1 2">
    <name type="scientific">Ureibacillus thermosphaericus</name>
    <dbReference type="NCBI Taxonomy" id="51173"/>
    <lineage>
        <taxon>Bacteria</taxon>
        <taxon>Bacillati</taxon>
        <taxon>Bacillota</taxon>
        <taxon>Bacilli</taxon>
        <taxon>Bacillales</taxon>
        <taxon>Caryophanaceae</taxon>
        <taxon>Ureibacillus</taxon>
    </lineage>
</organism>
<reference evidence="1 2" key="1">
    <citation type="submission" date="2020-08" db="EMBL/GenBank/DDBJ databases">
        <title>Genomic Encyclopedia of Type Strains, Phase IV (KMG-IV): sequencing the most valuable type-strain genomes for metagenomic binning, comparative biology and taxonomic classification.</title>
        <authorList>
            <person name="Goeker M."/>
        </authorList>
    </citation>
    <scope>NUCLEOTIDE SEQUENCE [LARGE SCALE GENOMIC DNA]</scope>
    <source>
        <strain evidence="1 2">DSM 10633</strain>
    </source>
</reference>
<dbReference type="SUPFAM" id="SSF51445">
    <property type="entry name" value="(Trans)glycosidases"/>
    <property type="match status" value="1"/>
</dbReference>
<dbReference type="AlphaFoldDB" id="A0A840PNL6"/>
<dbReference type="Proteomes" id="UP000557217">
    <property type="component" value="Unassembled WGS sequence"/>
</dbReference>
<gene>
    <name evidence="1" type="ORF">HNR36_000472</name>
</gene>
<dbReference type="RefSeq" id="WP_168411923.1">
    <property type="nucleotide sequence ID" value="NZ_JAAXPW010000003.1"/>
</dbReference>
<evidence type="ECO:0000313" key="2">
    <source>
        <dbReference type="Proteomes" id="UP000557217"/>
    </source>
</evidence>